<dbReference type="GO" id="GO:0070966">
    <property type="term" value="P:nuclear-transcribed mRNA catabolic process, no-go decay"/>
    <property type="evidence" value="ECO:0007669"/>
    <property type="project" value="InterPro"/>
</dbReference>
<evidence type="ECO:0000256" key="2">
    <source>
        <dbReference type="ARBA" id="ARBA00004496"/>
    </source>
</evidence>
<dbReference type="InterPro" id="IPR005142">
    <property type="entry name" value="eRF1_3"/>
</dbReference>
<dbReference type="InterPro" id="IPR058547">
    <property type="entry name" value="Pelota_N"/>
</dbReference>
<dbReference type="GO" id="GO:0070651">
    <property type="term" value="P:nonfunctional rRNA decay"/>
    <property type="evidence" value="ECO:0007669"/>
    <property type="project" value="TreeGrafter"/>
</dbReference>
<evidence type="ECO:0000256" key="8">
    <source>
        <dbReference type="ARBA" id="ARBA00023254"/>
    </source>
</evidence>
<dbReference type="PANTHER" id="PTHR10853:SF0">
    <property type="entry name" value="PROTEIN PELOTA HOMOLOG"/>
    <property type="match status" value="1"/>
</dbReference>
<comment type="cofactor">
    <cofactor evidence="1 10">
        <name>a divalent metal cation</name>
        <dbReference type="ChEBI" id="CHEBI:60240"/>
    </cofactor>
</comment>
<comment type="similarity">
    <text evidence="3 10">Belongs to the eukaryotic release factor 1 family. Pelota subfamily.</text>
</comment>
<evidence type="ECO:0000259" key="11">
    <source>
        <dbReference type="SMART" id="SM01194"/>
    </source>
</evidence>
<dbReference type="GO" id="GO:0005737">
    <property type="term" value="C:cytoplasm"/>
    <property type="evidence" value="ECO:0007669"/>
    <property type="project" value="UniProtKB-SubCell"/>
</dbReference>
<dbReference type="Gene3D" id="3.30.420.60">
    <property type="entry name" value="eRF1 domain 2"/>
    <property type="match status" value="1"/>
</dbReference>
<evidence type="ECO:0000256" key="9">
    <source>
        <dbReference type="ARBA" id="ARBA00023306"/>
    </source>
</evidence>
<dbReference type="InterPro" id="IPR038069">
    <property type="entry name" value="Pelota/DOM34_N"/>
</dbReference>
<dbReference type="Pfam" id="PF03464">
    <property type="entry name" value="eRF1_2"/>
    <property type="match status" value="1"/>
</dbReference>
<dbReference type="GO" id="GO:0070481">
    <property type="term" value="P:nuclear-transcribed mRNA catabolic process, non-stop decay"/>
    <property type="evidence" value="ECO:0007669"/>
    <property type="project" value="InterPro"/>
</dbReference>
<dbReference type="InterPro" id="IPR005141">
    <property type="entry name" value="eRF1_2"/>
</dbReference>
<dbReference type="GO" id="GO:0046872">
    <property type="term" value="F:metal ion binding"/>
    <property type="evidence" value="ECO:0007669"/>
    <property type="project" value="UniProtKB-KW"/>
</dbReference>
<evidence type="ECO:0000256" key="6">
    <source>
        <dbReference type="ARBA" id="ARBA00022723"/>
    </source>
</evidence>
<protein>
    <recommendedName>
        <fullName evidence="10">Protein DOM34 homolog</fullName>
    </recommendedName>
</protein>
<accession>A0A6C1DYZ9</accession>
<reference evidence="12 13" key="1">
    <citation type="journal article" date="2019" name="BMC Genomics">
        <title>Chromosome level assembly and comparative genome analysis confirm lager-brewing yeasts originated from a single hybridization.</title>
        <authorList>
            <person name="Salazar A.N."/>
            <person name="Gorter de Vries A.R."/>
            <person name="van den Broek M."/>
            <person name="Brouwers N."/>
            <person name="de la Torre Cortes P."/>
            <person name="Kuijpers N.G.A."/>
            <person name="Daran J.G."/>
            <person name="Abeel T."/>
        </authorList>
    </citation>
    <scope>NUCLEOTIDE SEQUENCE [LARGE SCALE GENOMIC DNA]</scope>
    <source>
        <strain evidence="12 13">CBS 1483</strain>
    </source>
</reference>
<evidence type="ECO:0000313" key="13">
    <source>
        <dbReference type="Proteomes" id="UP000501346"/>
    </source>
</evidence>
<gene>
    <name evidence="12" type="primary">DOM34_1</name>
    <name evidence="12" type="ORF">GRS66_004533</name>
</gene>
<evidence type="ECO:0000256" key="7">
    <source>
        <dbReference type="ARBA" id="ARBA00022776"/>
    </source>
</evidence>
<keyword evidence="4 10" id="KW-0963">Cytoplasm</keyword>
<dbReference type="SUPFAM" id="SSF159065">
    <property type="entry name" value="Dom34/Pelota N-terminal domain-like"/>
    <property type="match status" value="1"/>
</dbReference>
<dbReference type="InterPro" id="IPR042226">
    <property type="entry name" value="eFR1_2_sf"/>
</dbReference>
<feature type="domain" description="eRF1/Pelota-like N-terminal" evidence="11">
    <location>
        <begin position="1"/>
        <end position="135"/>
    </location>
</feature>
<keyword evidence="9" id="KW-0131">Cell cycle</keyword>
<evidence type="ECO:0000256" key="1">
    <source>
        <dbReference type="ARBA" id="ARBA00001968"/>
    </source>
</evidence>
<evidence type="ECO:0000313" key="12">
    <source>
        <dbReference type="EMBL" id="QID82125.1"/>
    </source>
</evidence>
<evidence type="ECO:0000256" key="4">
    <source>
        <dbReference type="ARBA" id="ARBA00022490"/>
    </source>
</evidence>
<dbReference type="SMART" id="SM01194">
    <property type="entry name" value="eRF1_1"/>
    <property type="match status" value="1"/>
</dbReference>
<dbReference type="Pfam" id="PF26356">
    <property type="entry name" value="Pelota_N"/>
    <property type="match status" value="1"/>
</dbReference>
<dbReference type="FunFam" id="2.30.30.870:FF:000005">
    <property type="entry name" value="Protein DOM34 homolog"/>
    <property type="match status" value="1"/>
</dbReference>
<dbReference type="FunFam" id="3.30.420.60:FF:000004">
    <property type="entry name" value="Protein DOM34 homolog"/>
    <property type="match status" value="1"/>
</dbReference>
<dbReference type="Gene3D" id="3.30.1330.30">
    <property type="match status" value="1"/>
</dbReference>
<dbReference type="GO" id="GO:0071025">
    <property type="term" value="P:RNA surveillance"/>
    <property type="evidence" value="ECO:0007669"/>
    <property type="project" value="InterPro"/>
</dbReference>
<evidence type="ECO:0000256" key="5">
    <source>
        <dbReference type="ARBA" id="ARBA00022618"/>
    </source>
</evidence>
<sequence length="386" mass="44070">MKVISLKKDSFNKGGAVITLLPEDKEDLFTVYQIVDKDDELIFKKKFTSKLDEAGKKKSIDLVKLKIKVISEDFDMKDEYLKYKGVTVTDESGASNVDIPVGKYLSFTLDYVYPFTIIKQNFNKFMQKLLNEACNIEYKSDTAAVVLQEGIAHVCLVTSSSTILKQKIEYSMPKKKRTTDVLKFDEKTEKFYKAIYSAMKKDLNFDKLKTIILCSPGFYAKILMDKIFQYAEEEHNKKILDNKGMFFIAHCSTGYLQGINEVLKNPLYASKLQDTKYSKEIMVMDEFLLHLNKDDDKAWYGEKEVVKAAEYGAISYLLLTDKVLHSDNIAQREEYLKLMDSVESNGGKALVLSTLHSLGEELDQLTGIACILKYPLPDLDEDDGEE</sequence>
<dbReference type="OrthoDB" id="10249111at2759"/>
<comment type="function">
    <text evidence="10">Component of the Dom34-Hbs1 complex, a complex that recognizes stalled ribosomes and triggers the No-Go Decay (NGD) pathway (PubMed:20890290). In the Dom34-Hbs1 complex, dom34 recognizes ribosomes stalled at the 3' end of an mRNA and engages stalled ribosomes by destabilizing mRNA in the mRNA channel. Following ribosome-binding, the Dom34-Hbs1 complex promotes the disassembly of stalled ribosomes, followed by degradation of damaged mRNAs as part of the NGD pathway.</text>
</comment>
<keyword evidence="7" id="KW-0498">Mitosis</keyword>
<dbReference type="EMBL" id="CP048995">
    <property type="protein sequence ID" value="QID82125.1"/>
    <property type="molecule type" value="Genomic_DNA"/>
</dbReference>
<keyword evidence="8" id="KW-0469">Meiosis</keyword>
<dbReference type="GO" id="GO:0032790">
    <property type="term" value="P:ribosome disassembly"/>
    <property type="evidence" value="ECO:0007669"/>
    <property type="project" value="TreeGrafter"/>
</dbReference>
<dbReference type="PANTHER" id="PTHR10853">
    <property type="entry name" value="PELOTA"/>
    <property type="match status" value="1"/>
</dbReference>
<dbReference type="FunFam" id="3.30.1330.30:FF:000008">
    <property type="entry name" value="Protein pelota homolog"/>
    <property type="match status" value="1"/>
</dbReference>
<keyword evidence="13" id="KW-1185">Reference proteome</keyword>
<dbReference type="GO" id="GO:0051301">
    <property type="term" value="P:cell division"/>
    <property type="evidence" value="ECO:0007669"/>
    <property type="project" value="UniProtKB-KW"/>
</dbReference>
<dbReference type="Proteomes" id="UP000501346">
    <property type="component" value="Chromosome ScXIV"/>
</dbReference>
<keyword evidence="5" id="KW-0132">Cell division</keyword>
<organism evidence="12 13">
    <name type="scientific">Saccharomyces pastorianus</name>
    <name type="common">Lager yeast</name>
    <name type="synonym">Saccharomyces cerevisiae x Saccharomyces eubayanus</name>
    <dbReference type="NCBI Taxonomy" id="27292"/>
    <lineage>
        <taxon>Eukaryota</taxon>
        <taxon>Fungi</taxon>
        <taxon>Dikarya</taxon>
        <taxon>Ascomycota</taxon>
        <taxon>Saccharomycotina</taxon>
        <taxon>Saccharomycetes</taxon>
        <taxon>Saccharomycetales</taxon>
        <taxon>Saccharomycetaceae</taxon>
        <taxon>Saccharomyces</taxon>
    </lineage>
</organism>
<dbReference type="Gene3D" id="2.30.30.870">
    <property type="entry name" value="Pelota, domain A"/>
    <property type="match status" value="1"/>
</dbReference>
<proteinExistence type="inferred from homology"/>
<dbReference type="GO" id="GO:0051321">
    <property type="term" value="P:meiotic cell cycle"/>
    <property type="evidence" value="ECO:0007669"/>
    <property type="project" value="UniProtKB-KW"/>
</dbReference>
<comment type="subcellular location">
    <subcellularLocation>
        <location evidence="2 10">Cytoplasm</location>
    </subcellularLocation>
</comment>
<keyword evidence="6 10" id="KW-0479">Metal-binding</keyword>
<dbReference type="InterPro" id="IPR005140">
    <property type="entry name" value="eRF1_Pelota-like_N"/>
</dbReference>
<dbReference type="GO" id="GO:1990533">
    <property type="term" value="C:Dom34-Hbs1 complex"/>
    <property type="evidence" value="ECO:0007669"/>
    <property type="project" value="UniProtKB-ARBA"/>
</dbReference>
<dbReference type="AlphaFoldDB" id="A0A6C1DYZ9"/>
<dbReference type="Pfam" id="PF03465">
    <property type="entry name" value="eRF1_3"/>
    <property type="match status" value="1"/>
</dbReference>
<dbReference type="GO" id="GO:0006412">
    <property type="term" value="P:translation"/>
    <property type="evidence" value="ECO:0007669"/>
    <property type="project" value="UniProtKB-ARBA"/>
</dbReference>
<dbReference type="InterPro" id="IPR004405">
    <property type="entry name" value="TF_pelota"/>
</dbReference>
<dbReference type="SUPFAM" id="SSF55315">
    <property type="entry name" value="L30e-like"/>
    <property type="match status" value="1"/>
</dbReference>
<evidence type="ECO:0000256" key="10">
    <source>
        <dbReference type="RuleBase" id="RU362019"/>
    </source>
</evidence>
<name>A0A6C1DYZ9_SACPS</name>
<dbReference type="InterPro" id="IPR029064">
    <property type="entry name" value="Ribosomal_eL30-like_sf"/>
</dbReference>
<dbReference type="NCBIfam" id="TIGR00111">
    <property type="entry name" value="pelota"/>
    <property type="match status" value="1"/>
</dbReference>
<evidence type="ECO:0000256" key="3">
    <source>
        <dbReference type="ARBA" id="ARBA00009504"/>
    </source>
</evidence>
<dbReference type="SUPFAM" id="SSF53137">
    <property type="entry name" value="Translational machinery components"/>
    <property type="match status" value="1"/>
</dbReference>